<proteinExistence type="predicted"/>
<keyword evidence="3" id="KW-1185">Reference proteome</keyword>
<evidence type="ECO:0000313" key="3">
    <source>
        <dbReference type="Proteomes" id="UP001234989"/>
    </source>
</evidence>
<feature type="signal peptide" evidence="1">
    <location>
        <begin position="1"/>
        <end position="19"/>
    </location>
</feature>
<keyword evidence="1" id="KW-0732">Signal</keyword>
<evidence type="ECO:0000313" key="2">
    <source>
        <dbReference type="EMBL" id="WMV21827.1"/>
    </source>
</evidence>
<protein>
    <submittedName>
        <fullName evidence="2">Uncharacterized protein</fullName>
    </submittedName>
</protein>
<sequence length="146" mass="15919">MKKTLLALLVLFLLKVVLANELSLSFQLPIFGLEVYGVGVEAHKNIVLLDIVKVNVGADSKLMVDHVLPESVVVTMILEYFGYVFESKCLGKELRAPHIGVCRMAFGAPRQPMRPKSVTEVLGLAPHATQSAKDAMSSTLSPLLFV</sequence>
<dbReference type="EMBL" id="CP133614">
    <property type="protein sequence ID" value="WMV21827.1"/>
    <property type="molecule type" value="Genomic_DNA"/>
</dbReference>
<organism evidence="2 3">
    <name type="scientific">Solanum verrucosum</name>
    <dbReference type="NCBI Taxonomy" id="315347"/>
    <lineage>
        <taxon>Eukaryota</taxon>
        <taxon>Viridiplantae</taxon>
        <taxon>Streptophyta</taxon>
        <taxon>Embryophyta</taxon>
        <taxon>Tracheophyta</taxon>
        <taxon>Spermatophyta</taxon>
        <taxon>Magnoliopsida</taxon>
        <taxon>eudicotyledons</taxon>
        <taxon>Gunneridae</taxon>
        <taxon>Pentapetalae</taxon>
        <taxon>asterids</taxon>
        <taxon>lamiids</taxon>
        <taxon>Solanales</taxon>
        <taxon>Solanaceae</taxon>
        <taxon>Solanoideae</taxon>
        <taxon>Solaneae</taxon>
        <taxon>Solanum</taxon>
    </lineage>
</organism>
<feature type="chain" id="PRO_5042013617" evidence="1">
    <location>
        <begin position="20"/>
        <end position="146"/>
    </location>
</feature>
<reference evidence="2" key="1">
    <citation type="submission" date="2023-08" db="EMBL/GenBank/DDBJ databases">
        <title>A de novo genome assembly of Solanum verrucosum Schlechtendal, a Mexican diploid species geographically isolated from the other diploid A-genome species in potato relatives.</title>
        <authorList>
            <person name="Hosaka K."/>
        </authorList>
    </citation>
    <scope>NUCLEOTIDE SEQUENCE</scope>
    <source>
        <tissue evidence="2">Young leaves</tissue>
    </source>
</reference>
<dbReference type="Proteomes" id="UP001234989">
    <property type="component" value="Chromosome 3"/>
</dbReference>
<name>A0AAF0QFC3_SOLVR</name>
<gene>
    <name evidence="2" type="ORF">MTR67_015212</name>
</gene>
<accession>A0AAF0QFC3</accession>
<evidence type="ECO:0000256" key="1">
    <source>
        <dbReference type="SAM" id="SignalP"/>
    </source>
</evidence>
<dbReference type="AlphaFoldDB" id="A0AAF0QFC3"/>